<organism evidence="6 7">
    <name type="scientific">Temnothorax curvispinosus</name>
    <dbReference type="NCBI Taxonomy" id="300111"/>
    <lineage>
        <taxon>Eukaryota</taxon>
        <taxon>Metazoa</taxon>
        <taxon>Ecdysozoa</taxon>
        <taxon>Arthropoda</taxon>
        <taxon>Hexapoda</taxon>
        <taxon>Insecta</taxon>
        <taxon>Pterygota</taxon>
        <taxon>Neoptera</taxon>
        <taxon>Endopterygota</taxon>
        <taxon>Hymenoptera</taxon>
        <taxon>Apocrita</taxon>
        <taxon>Aculeata</taxon>
        <taxon>Formicoidea</taxon>
        <taxon>Formicidae</taxon>
        <taxon>Myrmicinae</taxon>
        <taxon>Temnothorax</taxon>
    </lineage>
</organism>
<evidence type="ECO:0000256" key="1">
    <source>
        <dbReference type="ARBA" id="ARBA00004613"/>
    </source>
</evidence>
<keyword evidence="3" id="KW-0964">Secreted</keyword>
<evidence type="ECO:0000313" key="7">
    <source>
        <dbReference type="RefSeq" id="XP_024867819.1"/>
    </source>
</evidence>
<dbReference type="OrthoDB" id="8194482at2759"/>
<name>A0A6J1PE69_9HYME</name>
<dbReference type="InterPro" id="IPR052295">
    <property type="entry name" value="Odorant-binding_protein"/>
</dbReference>
<feature type="compositionally biased region" description="Polar residues" evidence="4">
    <location>
        <begin position="131"/>
        <end position="162"/>
    </location>
</feature>
<dbReference type="Gene3D" id="1.10.238.20">
    <property type="entry name" value="Pheromone/general odorant binding protein domain"/>
    <property type="match status" value="1"/>
</dbReference>
<dbReference type="CTD" id="37605"/>
<feature type="compositionally biased region" description="Polar residues" evidence="4">
    <location>
        <begin position="79"/>
        <end position="91"/>
    </location>
</feature>
<feature type="signal peptide" evidence="5">
    <location>
        <begin position="1"/>
        <end position="23"/>
    </location>
</feature>
<dbReference type="InterPro" id="IPR006170">
    <property type="entry name" value="PBP/GOBP"/>
</dbReference>
<keyword evidence="5" id="KW-0732">Signal</keyword>
<reference evidence="7" key="1">
    <citation type="submission" date="2025-08" db="UniProtKB">
        <authorList>
            <consortium name="RefSeq"/>
        </authorList>
    </citation>
    <scope>IDENTIFICATION</scope>
    <source>
        <tissue evidence="7">Whole body</tissue>
    </source>
</reference>
<dbReference type="PANTHER" id="PTHR21066">
    <property type="entry name" value="ODORANT-BINDING PROTEIN 59A-RELATED"/>
    <property type="match status" value="1"/>
</dbReference>
<dbReference type="AlphaFoldDB" id="A0A6J1PE69"/>
<dbReference type="PANTHER" id="PTHR21066:SF9">
    <property type="entry name" value="ODORANT-BINDING PROTEIN 59A"/>
    <property type="match status" value="1"/>
</dbReference>
<dbReference type="Proteomes" id="UP000504618">
    <property type="component" value="Unplaced"/>
</dbReference>
<accession>A0A6J1PE69</accession>
<sequence>MVTCRVILVVLCLCLSLIESANSLKCRTGVQQANNQYQKIIQICKKRSTSDDDYSNDSSSNEDEDSDDSSSVDLFGTRFSMNNGRTYYNRQSWKDPNENRNRGNDQRNGNNRRYSVDYTNGNWRSARYPSRGSNNRDFSYSDGTGRSSYDQTYNNDNSDNYGKQQEQDCVTQCFFNELNLVDQRGFPEQVSIIQFMTRNIHNPELQDFIEEAVIECFHYLGSDMRQNKCYFSENLLACLVDKGKERCEDWDD</sequence>
<feature type="region of interest" description="Disordered" evidence="4">
    <location>
        <begin position="49"/>
        <end position="162"/>
    </location>
</feature>
<proteinExistence type="inferred from homology"/>
<feature type="chain" id="PRO_5026729449" evidence="5">
    <location>
        <begin position="24"/>
        <end position="252"/>
    </location>
</feature>
<comment type="similarity">
    <text evidence="2">Belongs to the PBP/GOBP family.</text>
</comment>
<evidence type="ECO:0000256" key="4">
    <source>
        <dbReference type="SAM" id="MobiDB-lite"/>
    </source>
</evidence>
<evidence type="ECO:0000256" key="5">
    <source>
        <dbReference type="SAM" id="SignalP"/>
    </source>
</evidence>
<dbReference type="RefSeq" id="XP_024867819.1">
    <property type="nucleotide sequence ID" value="XM_025012051.1"/>
</dbReference>
<evidence type="ECO:0000256" key="2">
    <source>
        <dbReference type="ARBA" id="ARBA00008098"/>
    </source>
</evidence>
<dbReference type="Pfam" id="PF01395">
    <property type="entry name" value="PBP_GOBP"/>
    <property type="match status" value="1"/>
</dbReference>
<comment type="subcellular location">
    <subcellularLocation>
        <location evidence="1">Secreted</location>
    </subcellularLocation>
</comment>
<feature type="compositionally biased region" description="Acidic residues" evidence="4">
    <location>
        <begin position="51"/>
        <end position="70"/>
    </location>
</feature>
<feature type="compositionally biased region" description="Basic and acidic residues" evidence="4">
    <location>
        <begin position="92"/>
        <end position="105"/>
    </location>
</feature>
<protein>
    <submittedName>
        <fullName evidence="7">General odorant-binding protein 71 isoform X1</fullName>
    </submittedName>
</protein>
<dbReference type="GO" id="GO:0005576">
    <property type="term" value="C:extracellular region"/>
    <property type="evidence" value="ECO:0007669"/>
    <property type="project" value="UniProtKB-SubCell"/>
</dbReference>
<dbReference type="GeneID" id="112452042"/>
<keyword evidence="6" id="KW-1185">Reference proteome</keyword>
<evidence type="ECO:0000313" key="6">
    <source>
        <dbReference type="Proteomes" id="UP000504618"/>
    </source>
</evidence>
<evidence type="ECO:0000256" key="3">
    <source>
        <dbReference type="ARBA" id="ARBA00022525"/>
    </source>
</evidence>
<dbReference type="GO" id="GO:0005549">
    <property type="term" value="F:odorant binding"/>
    <property type="evidence" value="ECO:0007669"/>
    <property type="project" value="InterPro"/>
</dbReference>
<dbReference type="InterPro" id="IPR036728">
    <property type="entry name" value="PBP_GOBP_sf"/>
</dbReference>
<gene>
    <name evidence="7" type="primary">LOC112452042</name>
</gene>
<dbReference type="SUPFAM" id="SSF47565">
    <property type="entry name" value="Insect pheromone/odorant-binding proteins"/>
    <property type="match status" value="1"/>
</dbReference>